<evidence type="ECO:0000313" key="10">
    <source>
        <dbReference type="Proteomes" id="UP000194948"/>
    </source>
</evidence>
<feature type="transmembrane region" description="Helical" evidence="7">
    <location>
        <begin position="53"/>
        <end position="74"/>
    </location>
</feature>
<dbReference type="PANTHER" id="PTHR23517">
    <property type="entry name" value="RESISTANCE PROTEIN MDTM, PUTATIVE-RELATED-RELATED"/>
    <property type="match status" value="1"/>
</dbReference>
<feature type="transmembrane region" description="Helical" evidence="7">
    <location>
        <begin position="255"/>
        <end position="277"/>
    </location>
</feature>
<dbReference type="GO" id="GO:0005886">
    <property type="term" value="C:plasma membrane"/>
    <property type="evidence" value="ECO:0007669"/>
    <property type="project" value="UniProtKB-SubCell"/>
</dbReference>
<feature type="transmembrane region" description="Helical" evidence="7">
    <location>
        <begin position="21"/>
        <end position="41"/>
    </location>
</feature>
<accession>A0AAQ3Y4N6</accession>
<keyword evidence="2" id="KW-0813">Transport</keyword>
<dbReference type="AlphaFoldDB" id="A0AAQ3Y4N6"/>
<dbReference type="Gene3D" id="1.20.1250.20">
    <property type="entry name" value="MFS general substrate transporter like domains"/>
    <property type="match status" value="1"/>
</dbReference>
<dbReference type="InterPro" id="IPR050171">
    <property type="entry name" value="MFS_Transporters"/>
</dbReference>
<keyword evidence="5 7" id="KW-1133">Transmembrane helix</keyword>
<evidence type="ECO:0000256" key="7">
    <source>
        <dbReference type="SAM" id="Phobius"/>
    </source>
</evidence>
<feature type="transmembrane region" description="Helical" evidence="7">
    <location>
        <begin position="374"/>
        <end position="394"/>
    </location>
</feature>
<feature type="transmembrane region" description="Helical" evidence="7">
    <location>
        <begin position="347"/>
        <end position="368"/>
    </location>
</feature>
<feature type="transmembrane region" description="Helical" evidence="7">
    <location>
        <begin position="145"/>
        <end position="164"/>
    </location>
</feature>
<reference evidence="9" key="2">
    <citation type="submission" date="2024-03" db="EMBL/GenBank/DDBJ databases">
        <title>The Genome Sequence of Enterococcus sp. DIV0205d.</title>
        <authorList>
            <consortium name="The Broad Institute Genomics Platform"/>
            <consortium name="The Broad Institute Microbial Omics Core"/>
            <consortium name="The Broad Institute Genomic Center for Infectious Diseases"/>
            <person name="Earl A."/>
            <person name="Manson A."/>
            <person name="Gilmore M."/>
            <person name="Schwartman J."/>
            <person name="Shea T."/>
            <person name="Abouelleil A."/>
            <person name="Cao P."/>
            <person name="Chapman S."/>
            <person name="Cusick C."/>
            <person name="Young S."/>
            <person name="Neafsey D."/>
            <person name="Nusbaum C."/>
            <person name="Birren B."/>
        </authorList>
    </citation>
    <scope>NUCLEOTIDE SEQUENCE</scope>
    <source>
        <strain evidence="9">7F3_DIV0205</strain>
    </source>
</reference>
<dbReference type="Proteomes" id="UP000194948">
    <property type="component" value="Chromosome"/>
</dbReference>
<dbReference type="EMBL" id="CP147244">
    <property type="protein sequence ID" value="WYJ99201.1"/>
    <property type="molecule type" value="Genomic_DNA"/>
</dbReference>
<dbReference type="PROSITE" id="PS50850">
    <property type="entry name" value="MFS"/>
    <property type="match status" value="1"/>
</dbReference>
<dbReference type="Pfam" id="PF07690">
    <property type="entry name" value="MFS_1"/>
    <property type="match status" value="1"/>
</dbReference>
<feature type="transmembrane region" description="Helical" evidence="7">
    <location>
        <begin position="284"/>
        <end position="304"/>
    </location>
</feature>
<feature type="transmembrane region" description="Helical" evidence="7">
    <location>
        <begin position="310"/>
        <end position="335"/>
    </location>
</feature>
<dbReference type="InterPro" id="IPR020846">
    <property type="entry name" value="MFS_dom"/>
</dbReference>
<keyword evidence="10" id="KW-1185">Reference proteome</keyword>
<organism evidence="9 10">
    <name type="scientific">Candidatus Enterococcus palustris</name>
    <dbReference type="NCBI Taxonomy" id="1834189"/>
    <lineage>
        <taxon>Bacteria</taxon>
        <taxon>Bacillati</taxon>
        <taxon>Bacillota</taxon>
        <taxon>Bacilli</taxon>
        <taxon>Lactobacillales</taxon>
        <taxon>Enterococcaceae</taxon>
        <taxon>Enterococcus</taxon>
    </lineage>
</organism>
<evidence type="ECO:0000256" key="3">
    <source>
        <dbReference type="ARBA" id="ARBA00022475"/>
    </source>
</evidence>
<keyword evidence="4 7" id="KW-0812">Transmembrane</keyword>
<comment type="subcellular location">
    <subcellularLocation>
        <location evidence="1">Cell membrane</location>
        <topology evidence="1">Multi-pass membrane protein</topology>
    </subcellularLocation>
</comment>
<evidence type="ECO:0000256" key="1">
    <source>
        <dbReference type="ARBA" id="ARBA00004651"/>
    </source>
</evidence>
<feature type="transmembrane region" description="Helical" evidence="7">
    <location>
        <begin position="210"/>
        <end position="235"/>
    </location>
</feature>
<feature type="domain" description="Major facilitator superfamily (MFS) profile" evidence="8">
    <location>
        <begin position="16"/>
        <end position="398"/>
    </location>
</feature>
<dbReference type="SUPFAM" id="SSF103473">
    <property type="entry name" value="MFS general substrate transporter"/>
    <property type="match status" value="1"/>
</dbReference>
<protein>
    <recommendedName>
        <fullName evidence="8">Major facilitator superfamily (MFS) profile domain-containing protein</fullName>
    </recommendedName>
</protein>
<evidence type="ECO:0000256" key="2">
    <source>
        <dbReference type="ARBA" id="ARBA00022448"/>
    </source>
</evidence>
<feature type="transmembrane region" description="Helical" evidence="7">
    <location>
        <begin position="81"/>
        <end position="101"/>
    </location>
</feature>
<proteinExistence type="predicted"/>
<reference evidence="9" key="1">
    <citation type="submission" date="2017-05" db="EMBL/GenBank/DDBJ databases">
        <authorList>
            <consortium name="The Broad Institute Genomics Platform"/>
            <consortium name="The Broad Institute Genomic Center for Infectious Diseases"/>
            <person name="Earl A."/>
            <person name="Manson A."/>
            <person name="Schwartman J."/>
            <person name="Gilmore M."/>
            <person name="Abouelleil A."/>
            <person name="Cao P."/>
            <person name="Chapman S."/>
            <person name="Cusick C."/>
            <person name="Shea T."/>
            <person name="Young S."/>
            <person name="Neafsey D."/>
            <person name="Nusbaum C."/>
            <person name="Birren B."/>
        </authorList>
    </citation>
    <scope>NUCLEOTIDE SEQUENCE</scope>
    <source>
        <strain evidence="9">7F3_DIV0205</strain>
    </source>
</reference>
<feature type="transmembrane region" description="Helical" evidence="7">
    <location>
        <begin position="170"/>
        <end position="189"/>
    </location>
</feature>
<name>A0AAQ3Y4N6_9ENTE</name>
<dbReference type="InterPro" id="IPR036259">
    <property type="entry name" value="MFS_trans_sf"/>
</dbReference>
<evidence type="ECO:0000259" key="8">
    <source>
        <dbReference type="PROSITE" id="PS50850"/>
    </source>
</evidence>
<dbReference type="GO" id="GO:0022857">
    <property type="term" value="F:transmembrane transporter activity"/>
    <property type="evidence" value="ECO:0007669"/>
    <property type="project" value="InterPro"/>
</dbReference>
<evidence type="ECO:0000256" key="6">
    <source>
        <dbReference type="ARBA" id="ARBA00023136"/>
    </source>
</evidence>
<keyword evidence="6 7" id="KW-0472">Membrane</keyword>
<evidence type="ECO:0000256" key="5">
    <source>
        <dbReference type="ARBA" id="ARBA00022989"/>
    </source>
</evidence>
<evidence type="ECO:0000256" key="4">
    <source>
        <dbReference type="ARBA" id="ARBA00022692"/>
    </source>
</evidence>
<keyword evidence="3" id="KW-1003">Cell membrane</keyword>
<evidence type="ECO:0000313" key="9">
    <source>
        <dbReference type="EMBL" id="WYJ99201.1"/>
    </source>
</evidence>
<feature type="transmembrane region" description="Helical" evidence="7">
    <location>
        <begin position="107"/>
        <end position="124"/>
    </location>
</feature>
<gene>
    <name evidence="9" type="ORF">A5821_000278</name>
</gene>
<sequence>MIIKKYLSVYKGLPQNVYLICLARFVSSLIIFVYPLLTNYITLKLNKTDIEAASFVSIALLVNLACIFLGGYLSDKFSKRTLFLFSQYLLVVCSFLCALFLGSFVVVYLLVIISGIFGFTNPIYNVFILENSNDNLNTKKSGFSLLYLFLNLGVAIGPFLNGLWFEQYLALYFLLVAGLNLIATVCIQLKYKEERMTYPKQKDKKVEFSLADLWSQNHLAIKAIVFSILNFMIYIQVSFSVPLQFNIWFTNGPKIYGTMMLINASMVLLITPMILRFTKRTNPILLIIIGSFFYLVSFLCLLLFSNLAGMILFIFFLTIGEIVVQTNISVVVSMLAGKEYEGRMNSFLLLIGAFGNILGTSIVGGLIVNYSFSVVWLFIMGLSVAYAILMFLVYQKYNFEK</sequence>
<dbReference type="InterPro" id="IPR011701">
    <property type="entry name" value="MFS"/>
</dbReference>
<dbReference type="RefSeq" id="WP_086312690.1">
    <property type="nucleotide sequence ID" value="NZ_CP147244.1"/>
</dbReference>